<dbReference type="PROSITE" id="PS50893">
    <property type="entry name" value="ABC_TRANSPORTER_2"/>
    <property type="match status" value="1"/>
</dbReference>
<evidence type="ECO:0000256" key="2">
    <source>
        <dbReference type="ARBA" id="ARBA00022448"/>
    </source>
</evidence>
<dbReference type="PROSITE" id="PS00211">
    <property type="entry name" value="ABC_TRANSPORTER_1"/>
    <property type="match status" value="1"/>
</dbReference>
<dbReference type="RefSeq" id="WP_067650174.1">
    <property type="nucleotide sequence ID" value="NZ_KQ961030.1"/>
</dbReference>
<dbReference type="Gene3D" id="3.40.50.300">
    <property type="entry name" value="P-loop containing nucleotide triphosphate hydrolases"/>
    <property type="match status" value="1"/>
</dbReference>
<keyword evidence="8" id="KW-1185">Reference proteome</keyword>
<dbReference type="GO" id="GO:0015807">
    <property type="term" value="P:L-amino acid transport"/>
    <property type="evidence" value="ECO:0007669"/>
    <property type="project" value="TreeGrafter"/>
</dbReference>
<dbReference type="GO" id="GO:0016887">
    <property type="term" value="F:ATP hydrolysis activity"/>
    <property type="evidence" value="ECO:0007669"/>
    <property type="project" value="InterPro"/>
</dbReference>
<keyword evidence="2" id="KW-0813">Transport</keyword>
<dbReference type="SMART" id="SM00382">
    <property type="entry name" value="AAA"/>
    <property type="match status" value="1"/>
</dbReference>
<dbReference type="PANTHER" id="PTHR43820">
    <property type="entry name" value="HIGH-AFFINITY BRANCHED-CHAIN AMINO ACID TRANSPORT ATP-BINDING PROTEIN LIVF"/>
    <property type="match status" value="1"/>
</dbReference>
<evidence type="ECO:0000313" key="7">
    <source>
        <dbReference type="EMBL" id="KXG84126.1"/>
    </source>
</evidence>
<evidence type="ECO:0000256" key="5">
    <source>
        <dbReference type="ARBA" id="ARBA00022970"/>
    </source>
</evidence>
<sequence length="234" mass="25755">MLQMNDITSGYGRTKVLHNLSLCIPTGKVTAIVGRNGSGKTTLIRTIMGYNKLHSGTISIEGRSIERQVTAARARAGLGYVPQGRHIFPDLTVAENLEMGMNVSSDVPNRKLLMKEIHEMFPILEERRRQKGGTMSGGQQQMVAIGRALVGNPKLLLLDEPSEGIQPSIVGEIEQHIVRLRDRMGLTILVAEQDVTLIKTVADICHVLDMGRIITTLRREEFAGTDALEQHLAL</sequence>
<dbReference type="GO" id="GO:0005524">
    <property type="term" value="F:ATP binding"/>
    <property type="evidence" value="ECO:0007669"/>
    <property type="project" value="UniProtKB-KW"/>
</dbReference>
<evidence type="ECO:0000259" key="6">
    <source>
        <dbReference type="PROSITE" id="PS50893"/>
    </source>
</evidence>
<evidence type="ECO:0000313" key="8">
    <source>
        <dbReference type="Proteomes" id="UP000070498"/>
    </source>
</evidence>
<dbReference type="GO" id="GO:0015658">
    <property type="term" value="F:branched-chain amino acid transmembrane transporter activity"/>
    <property type="evidence" value="ECO:0007669"/>
    <property type="project" value="TreeGrafter"/>
</dbReference>
<dbReference type="Proteomes" id="UP000070498">
    <property type="component" value="Unassembled WGS sequence"/>
</dbReference>
<dbReference type="SUPFAM" id="SSF52540">
    <property type="entry name" value="P-loop containing nucleoside triphosphate hydrolases"/>
    <property type="match status" value="1"/>
</dbReference>
<dbReference type="STRING" id="2052828.ATO67_14065"/>
<name>A0A135NYB1_9HYPH</name>
<dbReference type="Pfam" id="PF00005">
    <property type="entry name" value="ABC_tran"/>
    <property type="match status" value="1"/>
</dbReference>
<gene>
    <name evidence="7" type="ORF">ATO67_14065</name>
</gene>
<dbReference type="InterPro" id="IPR003593">
    <property type="entry name" value="AAA+_ATPase"/>
</dbReference>
<organism evidence="7 8">
    <name type="scientific">Agrobacterium bohemicum</name>
    <dbReference type="NCBI Taxonomy" id="2052828"/>
    <lineage>
        <taxon>Bacteria</taxon>
        <taxon>Pseudomonadati</taxon>
        <taxon>Pseudomonadota</taxon>
        <taxon>Alphaproteobacteria</taxon>
        <taxon>Hyphomicrobiales</taxon>
        <taxon>Rhizobiaceae</taxon>
        <taxon>Rhizobium/Agrobacterium group</taxon>
        <taxon>Agrobacterium</taxon>
    </lineage>
</organism>
<evidence type="ECO:0000256" key="3">
    <source>
        <dbReference type="ARBA" id="ARBA00022741"/>
    </source>
</evidence>
<dbReference type="InterPro" id="IPR017871">
    <property type="entry name" value="ABC_transporter-like_CS"/>
</dbReference>
<feature type="domain" description="ABC transporter" evidence="6">
    <location>
        <begin position="2"/>
        <end position="232"/>
    </location>
</feature>
<dbReference type="InterPro" id="IPR052156">
    <property type="entry name" value="BCAA_Transport_ATP-bd_LivF"/>
</dbReference>
<protein>
    <recommendedName>
        <fullName evidence="6">ABC transporter domain-containing protein</fullName>
    </recommendedName>
</protein>
<evidence type="ECO:0000256" key="4">
    <source>
        <dbReference type="ARBA" id="ARBA00022840"/>
    </source>
</evidence>
<keyword evidence="4" id="KW-0067">ATP-binding</keyword>
<reference evidence="7 8" key="1">
    <citation type="submission" date="2015-11" db="EMBL/GenBank/DDBJ databases">
        <title>Draft genome sequence of Agrobacterium sp. R89-1.</title>
        <authorList>
            <person name="Zahradnik J."/>
            <person name="Kyslikova E."/>
            <person name="Palyzova A."/>
            <person name="Kyslik P."/>
        </authorList>
    </citation>
    <scope>NUCLEOTIDE SEQUENCE [LARGE SCALE GENOMIC DNA]</scope>
    <source>
        <strain evidence="7 8">R89-1</strain>
    </source>
</reference>
<comment type="caution">
    <text evidence="7">The sequence shown here is derived from an EMBL/GenBank/DDBJ whole genome shotgun (WGS) entry which is preliminary data.</text>
</comment>
<keyword evidence="3" id="KW-0547">Nucleotide-binding</keyword>
<dbReference type="InterPro" id="IPR003439">
    <property type="entry name" value="ABC_transporter-like_ATP-bd"/>
</dbReference>
<dbReference type="EMBL" id="LNUW01000038">
    <property type="protein sequence ID" value="KXG84126.1"/>
    <property type="molecule type" value="Genomic_DNA"/>
</dbReference>
<dbReference type="AlphaFoldDB" id="A0A135NYB1"/>
<dbReference type="PANTHER" id="PTHR43820:SF5">
    <property type="entry name" value="HIGH-AFFINITY BRANCHED-CHAIN AMINO ACID TRANSPORT ATP-BINDING PROTEIN"/>
    <property type="match status" value="1"/>
</dbReference>
<dbReference type="OrthoDB" id="9776369at2"/>
<comment type="similarity">
    <text evidence="1">Belongs to the ABC transporter superfamily.</text>
</comment>
<keyword evidence="5" id="KW-0029">Amino-acid transport</keyword>
<evidence type="ECO:0000256" key="1">
    <source>
        <dbReference type="ARBA" id="ARBA00005417"/>
    </source>
</evidence>
<accession>A0A135NYB1</accession>
<dbReference type="InterPro" id="IPR027417">
    <property type="entry name" value="P-loop_NTPase"/>
</dbReference>
<dbReference type="CDD" id="cd03224">
    <property type="entry name" value="ABC_TM1139_LivF_branched"/>
    <property type="match status" value="1"/>
</dbReference>
<proteinExistence type="inferred from homology"/>